<feature type="compositionally biased region" description="Acidic residues" evidence="1">
    <location>
        <begin position="400"/>
        <end position="409"/>
    </location>
</feature>
<feature type="compositionally biased region" description="Low complexity" evidence="1">
    <location>
        <begin position="366"/>
        <end position="378"/>
    </location>
</feature>
<gene>
    <name evidence="2" type="ORF">HETSPECPRED_005580</name>
</gene>
<feature type="region of interest" description="Disordered" evidence="1">
    <location>
        <begin position="540"/>
        <end position="616"/>
    </location>
</feature>
<feature type="compositionally biased region" description="Basic and acidic residues" evidence="1">
    <location>
        <begin position="237"/>
        <end position="247"/>
    </location>
</feature>
<feature type="compositionally biased region" description="Polar residues" evidence="1">
    <location>
        <begin position="747"/>
        <end position="763"/>
    </location>
</feature>
<feature type="region of interest" description="Disordered" evidence="1">
    <location>
        <begin position="198"/>
        <end position="439"/>
    </location>
</feature>
<evidence type="ECO:0000313" key="3">
    <source>
        <dbReference type="Proteomes" id="UP000664521"/>
    </source>
</evidence>
<comment type="caution">
    <text evidence="2">The sequence shown here is derived from an EMBL/GenBank/DDBJ whole genome shotgun (WGS) entry which is preliminary data.</text>
</comment>
<protein>
    <submittedName>
        <fullName evidence="2">Uncharacterized protein</fullName>
    </submittedName>
</protein>
<dbReference type="Proteomes" id="UP000664521">
    <property type="component" value="Unassembled WGS sequence"/>
</dbReference>
<accession>A0A8H3FJC9</accession>
<feature type="compositionally biased region" description="Polar residues" evidence="1">
    <location>
        <begin position="791"/>
        <end position="804"/>
    </location>
</feature>
<feature type="compositionally biased region" description="Polar residues" evidence="1">
    <location>
        <begin position="1"/>
        <end position="13"/>
    </location>
</feature>
<organism evidence="2 3">
    <name type="scientific">Heterodermia speciosa</name>
    <dbReference type="NCBI Taxonomy" id="116794"/>
    <lineage>
        <taxon>Eukaryota</taxon>
        <taxon>Fungi</taxon>
        <taxon>Dikarya</taxon>
        <taxon>Ascomycota</taxon>
        <taxon>Pezizomycotina</taxon>
        <taxon>Lecanoromycetes</taxon>
        <taxon>OSLEUM clade</taxon>
        <taxon>Lecanoromycetidae</taxon>
        <taxon>Caliciales</taxon>
        <taxon>Physciaceae</taxon>
        <taxon>Heterodermia</taxon>
    </lineage>
</organism>
<evidence type="ECO:0000313" key="2">
    <source>
        <dbReference type="EMBL" id="CAF9924509.1"/>
    </source>
</evidence>
<feature type="compositionally biased region" description="Basic and acidic residues" evidence="1">
    <location>
        <begin position="558"/>
        <end position="572"/>
    </location>
</feature>
<evidence type="ECO:0000256" key="1">
    <source>
        <dbReference type="SAM" id="MobiDB-lite"/>
    </source>
</evidence>
<feature type="compositionally biased region" description="Polar residues" evidence="1">
    <location>
        <begin position="70"/>
        <end position="87"/>
    </location>
</feature>
<feature type="compositionally biased region" description="Polar residues" evidence="1">
    <location>
        <begin position="414"/>
        <end position="431"/>
    </location>
</feature>
<feature type="region of interest" description="Disordered" evidence="1">
    <location>
        <begin position="739"/>
        <end position="905"/>
    </location>
</feature>
<dbReference type="EMBL" id="CAJPDS010000036">
    <property type="protein sequence ID" value="CAF9924509.1"/>
    <property type="molecule type" value="Genomic_DNA"/>
</dbReference>
<feature type="region of interest" description="Disordered" evidence="1">
    <location>
        <begin position="1"/>
        <end position="124"/>
    </location>
</feature>
<name>A0A8H3FJC9_9LECA</name>
<feature type="compositionally biased region" description="Polar residues" evidence="1">
    <location>
        <begin position="857"/>
        <end position="867"/>
    </location>
</feature>
<feature type="compositionally biased region" description="Pro residues" evidence="1">
    <location>
        <begin position="214"/>
        <end position="230"/>
    </location>
</feature>
<feature type="compositionally biased region" description="Polar residues" evidence="1">
    <location>
        <begin position="883"/>
        <end position="893"/>
    </location>
</feature>
<reference evidence="2" key="1">
    <citation type="submission" date="2021-03" db="EMBL/GenBank/DDBJ databases">
        <authorList>
            <person name="Tagirdzhanova G."/>
        </authorList>
    </citation>
    <scope>NUCLEOTIDE SEQUENCE</scope>
</reference>
<feature type="compositionally biased region" description="Polar residues" evidence="1">
    <location>
        <begin position="282"/>
        <end position="329"/>
    </location>
</feature>
<feature type="region of interest" description="Disordered" evidence="1">
    <location>
        <begin position="137"/>
        <end position="163"/>
    </location>
</feature>
<keyword evidence="3" id="KW-1185">Reference proteome</keyword>
<sequence>MQNHNYGSQTPESPRSVLPPLSKYYYGPAQGRASPQRVAHDDEPTESGRGSTSPAITAPPLPPRHLANTEPFSASQWMNHFASTEQLWQLPGPPASAPPVSQNASAAYDPNMYGPMPGHRPDPRSVAAIERQNDGSAWVEGHGIGHGEAVGQASKPPLPPRPFALANEAQRQQILPESHACNEYLPSLSYNPTIEQLSFSHHPALPQGSSPGGISPPPPHRLPPAPPPKLPPDDENGERHAPQDTRPRVPSSPTMHIHQHPSLTTQDQIQPFPRSKPVKDQITYSIPSSIWRQDQVSHSPAPTASQPNSHNEPQRSDSFYWQSPRSSVHSAKDEDEDVDAVTIASKEMKLQQPAAESNNKRNDSGTTATSSLLSHSTLGPYGASALGFGGPSDWEHFGDYEAEEIDDTELYTRSKASVQPVTNPESTELPNSSLSDTDSLTTRQLTSAQSHSSLPGSAQRLKARTLGMSQVAKSIEASPEPGQAANIVGQGQDLGAALDSNPNTAEHEVLLSEAKVSSPSSDVLEDDAFATNLNETIQAWSKASSTDEEMNSTNSPKSENERLKDHSHEQKPLTDTLGLDTAVHVASTDIVSDSEGPLNPPETRDDGLDPKQNAATANAMGDLPQQAPLPPDAIGPSVIVAEEKPISNGSNSIIQDEADKSKELPHVQPTLVANPGPSAKAKETNDPYAGLDAWGKASLNRYIAMLREESEAQTDRDKLNIFTVFTSRETRLRAVLYGAENEPPTDPSTSARTTSVKRATTTVLKRASKALPALPGEDNPAAPPQLEGQARKSSVKLSTVTSLGTPKPKPISLPSLDTAKTSSSEDLDSVQESPVEIRFSPGGRPIVPRAANVDRVSYTSEPETLTVANGDRNSDMKKPSEPSPSSATKQLQEGQPAADDSSVYKPFKYNEGRSEAYDYAANRQSKRQSQFRPYAAKTMDSDEYRDMFLADRPVVGSATGVSLADKVTQAGNKSDEEAIPDLRRFVRADFDPLLSVLPESGEIRTDPTQLSELTQVATAVPDDFGFIHQSVVAWDAKSRRQRETNERERHARQIESEQKIDALFDDHEIGYGDISELESGFKRSEAARKADEDRLEYKTFVAEVFNVVWARLHYEIDQLNPRYEEYTKILNDSTAGKDMFNPAGDRIALAPTMDALLTLHQKLEIRHQKAFEAVLERDRRLKKTELSPWYSLGNVAKVKQLEKQFEDAEKKAIVEYCRQRDIRANNLMDVLDQNTLRGVGANQDYMEMVMKAVRRIASGRAFASQPGGGEPGVGLDEVTKAKSVTKALATSSEQIVQTFHVADMLLNAADYELSVAKAKFSKADAITFQTLREERAKEDQKLIRDLEHRLALIREDSRRTHDEIVKLLLFLGVHNGHAESPSQALDDIGHEERLQRALEEAKKRNAVKVSGIATVL</sequence>
<proteinExistence type="predicted"/>
<dbReference type="OrthoDB" id="1883964at2759"/>